<dbReference type="RefSeq" id="WP_220587144.1">
    <property type="nucleotide sequence ID" value="NZ_RKLQ01000001.1"/>
</dbReference>
<feature type="region of interest" description="Disordered" evidence="1">
    <location>
        <begin position="531"/>
        <end position="565"/>
    </location>
</feature>
<feature type="compositionally biased region" description="Low complexity" evidence="1">
    <location>
        <begin position="294"/>
        <end position="323"/>
    </location>
</feature>
<evidence type="ECO:0000313" key="4">
    <source>
        <dbReference type="Proteomes" id="UP000783863"/>
    </source>
</evidence>
<comment type="caution">
    <text evidence="3">The sequence shown here is derived from an EMBL/GenBank/DDBJ whole genome shotgun (WGS) entry which is preliminary data.</text>
</comment>
<feature type="compositionally biased region" description="Acidic residues" evidence="1">
    <location>
        <begin position="665"/>
        <end position="679"/>
    </location>
</feature>
<accession>A0A8J7YJC5</accession>
<dbReference type="Proteomes" id="UP000783863">
    <property type="component" value="Unassembled WGS sequence"/>
</dbReference>
<keyword evidence="2" id="KW-0472">Membrane</keyword>
<dbReference type="PROSITE" id="PS51318">
    <property type="entry name" value="TAT"/>
    <property type="match status" value="1"/>
</dbReference>
<feature type="region of interest" description="Disordered" evidence="1">
    <location>
        <begin position="661"/>
        <end position="687"/>
    </location>
</feature>
<reference evidence="3" key="1">
    <citation type="submission" date="2021-06" db="EMBL/GenBank/DDBJ databases">
        <title>Halomicroarcula sp. F24A a new haloarchaeum isolated from saline soil.</title>
        <authorList>
            <person name="Duran-Viseras A."/>
            <person name="Sanchez-Porro C."/>
            <person name="Ventosa A."/>
        </authorList>
    </citation>
    <scope>NUCLEOTIDE SEQUENCE</scope>
    <source>
        <strain evidence="3">F24A</strain>
    </source>
</reference>
<feature type="transmembrane region" description="Helical" evidence="2">
    <location>
        <begin position="905"/>
        <end position="928"/>
    </location>
</feature>
<feature type="region of interest" description="Disordered" evidence="1">
    <location>
        <begin position="292"/>
        <end position="346"/>
    </location>
</feature>
<evidence type="ECO:0000313" key="3">
    <source>
        <dbReference type="EMBL" id="MBX0302916.1"/>
    </source>
</evidence>
<keyword evidence="2" id="KW-0812">Transmembrane</keyword>
<sequence>MNDRNSFNSDGVSRRSLLNALGSGGLFAGMQSIFTDQTAAASNLENNQFGEEPSEEDWEFDAEDITQVMKDSLQDRFFDRIYGDLTDGYGATLDDFYNIYDDLSALLASVPTRVDALRWLNEHMETIQDVLGVDPDNGGDSGNNTISSTPVEIVGSRVANSKGGSSAVPSSAGSHNIWNQAINEATKHYENLTKGLEEVWSDLQDQIPNIDEYYDSDELADIIKSPFIAIEDAVNEFLDEISSVLNPIEDLLSTEPENIDSVLNDGFNVTAPFDVSDLNVFVQSFDEAVEDEIGSSSDSIEGYDGFSTSQAPSSESESEASQSYGDASEEGTSKTPYEDTVPFGDRKATLHRSELEVGYSGPSYPNVGTPSRPDICGELVDIDNSTWESSRQFAEDTTGVVLSEAVNGEYEGFGSYDADPIKPCPAAPGGYVRTVGVKISMSDVVKADEVKPTDPSTVLFFGQGNDGCLYGGADLSIGAGQYAEHLYSVLEAQITWSLYLHQQLWTNVLQSVSNTSEYLFCDNVEELPNTSQSLASPVRNVETNDSQRDMSAVEDTETTDSESDVPTVKDIKTNINTLYNTLDSSLDEIINRTENEFDFTDGMTGDLEDMIADTYSFSTTTDSDDAPDEFTFSYDSINSWRTFALGDDESDTQGQIDELKSELSSGDEPDTQEQIEESQTEPSGDAGSESIYTAFAVLHQNVVSDSDVNNDDIPGVLEIIGDSGDGLTQEPIDWGSVHIDFLCADAQELQQIVNFINEDIPDSREEDLVPDRVTQAIESDETLESIYDDANTLLSKIIRTHILTVAGQLCEKLVEYANMATYTRSKRARLLAKVTEFVRYIEGSAICGRFHCQNNNRNLYEPVTTPSDVIARWVRTVEGPDAEIEIPEITFPNILDVLKNSIEEAFWICTAFLVGLALGILAGSYPFVEGATGPGPAITAYAPAYALLAMMLTVSLSQSSLLDEGWADALPSPEL</sequence>
<protein>
    <submittedName>
        <fullName evidence="3">Uncharacterized protein</fullName>
    </submittedName>
</protein>
<name>A0A8J7YJC5_9EURY</name>
<organism evidence="3 4">
    <name type="scientific">Haloarcula salinisoli</name>
    <dbReference type="NCBI Taxonomy" id="2487746"/>
    <lineage>
        <taxon>Archaea</taxon>
        <taxon>Methanobacteriati</taxon>
        <taxon>Methanobacteriota</taxon>
        <taxon>Stenosarchaea group</taxon>
        <taxon>Halobacteria</taxon>
        <taxon>Halobacteriales</taxon>
        <taxon>Haloarculaceae</taxon>
        <taxon>Haloarcula</taxon>
    </lineage>
</organism>
<proteinExistence type="predicted"/>
<evidence type="ECO:0000256" key="2">
    <source>
        <dbReference type="SAM" id="Phobius"/>
    </source>
</evidence>
<dbReference type="AlphaFoldDB" id="A0A8J7YJC5"/>
<evidence type="ECO:0000256" key="1">
    <source>
        <dbReference type="SAM" id="MobiDB-lite"/>
    </source>
</evidence>
<keyword evidence="2" id="KW-1133">Transmembrane helix</keyword>
<dbReference type="EMBL" id="RKLQ01000001">
    <property type="protein sequence ID" value="MBX0302916.1"/>
    <property type="molecule type" value="Genomic_DNA"/>
</dbReference>
<dbReference type="InterPro" id="IPR006311">
    <property type="entry name" value="TAT_signal"/>
</dbReference>
<gene>
    <name evidence="3" type="ORF">EGD98_04430</name>
</gene>
<keyword evidence="4" id="KW-1185">Reference proteome</keyword>
<feature type="transmembrane region" description="Helical" evidence="2">
    <location>
        <begin position="940"/>
        <end position="961"/>
    </location>
</feature>
<feature type="compositionally biased region" description="Acidic residues" evidence="1">
    <location>
        <begin position="552"/>
        <end position="563"/>
    </location>
</feature>